<proteinExistence type="predicted"/>
<sequence>MSLTCWMEFDWIILQTAGNDVAFRDPVNVDKNLFVNLSSPSSSKYAVVSDLGSPQDAAQRILQQYLAEFMSTRIGVQREGDIISAEQRTGPDGKLYYDVQIRLRSYASRNPLAVTSQERDMGVELEWDRLLIAVLGVANKRLYEMRLQTNFDVSESELSKLGQTAVSFECQEV</sequence>
<protein>
    <recommendedName>
        <fullName evidence="1">PsbP C-terminal domain-containing protein</fullName>
    </recommendedName>
</protein>
<organism evidence="2 3">
    <name type="scientific">Ostreobium quekettii</name>
    <dbReference type="NCBI Taxonomy" id="121088"/>
    <lineage>
        <taxon>Eukaryota</taxon>
        <taxon>Viridiplantae</taxon>
        <taxon>Chlorophyta</taxon>
        <taxon>core chlorophytes</taxon>
        <taxon>Ulvophyceae</taxon>
        <taxon>TCBD clade</taxon>
        <taxon>Bryopsidales</taxon>
        <taxon>Ostreobineae</taxon>
        <taxon>Ostreobiaceae</taxon>
        <taxon>Ostreobium</taxon>
    </lineage>
</organism>
<feature type="domain" description="PsbP C-terminal" evidence="1">
    <location>
        <begin position="10"/>
        <end position="169"/>
    </location>
</feature>
<name>A0A8S1IL98_9CHLO</name>
<dbReference type="InterPro" id="IPR002683">
    <property type="entry name" value="PsbP_C"/>
</dbReference>
<dbReference type="Gene3D" id="3.40.1000.10">
    <property type="entry name" value="Mog1/PsbP, alpha/beta/alpha sandwich"/>
    <property type="match status" value="1"/>
</dbReference>
<accession>A0A8S1IL98</accession>
<evidence type="ECO:0000259" key="1">
    <source>
        <dbReference type="Pfam" id="PF01789"/>
    </source>
</evidence>
<dbReference type="GO" id="GO:0019898">
    <property type="term" value="C:extrinsic component of membrane"/>
    <property type="evidence" value="ECO:0007669"/>
    <property type="project" value="InterPro"/>
</dbReference>
<dbReference type="Proteomes" id="UP000708148">
    <property type="component" value="Unassembled WGS sequence"/>
</dbReference>
<dbReference type="SUPFAM" id="SSF55724">
    <property type="entry name" value="Mog1p/PsbP-like"/>
    <property type="match status" value="1"/>
</dbReference>
<evidence type="ECO:0000313" key="3">
    <source>
        <dbReference type="Proteomes" id="UP000708148"/>
    </source>
</evidence>
<comment type="caution">
    <text evidence="2">The sequence shown here is derived from an EMBL/GenBank/DDBJ whole genome shotgun (WGS) entry which is preliminary data.</text>
</comment>
<gene>
    <name evidence="2" type="ORF">OSTQU699_LOCUS558</name>
</gene>
<dbReference type="InterPro" id="IPR016123">
    <property type="entry name" value="Mog1/PsbP_a/b/a-sand"/>
</dbReference>
<dbReference type="OrthoDB" id="2020255at2759"/>
<dbReference type="EMBL" id="CAJHUC010000318">
    <property type="protein sequence ID" value="CAD7695197.1"/>
    <property type="molecule type" value="Genomic_DNA"/>
</dbReference>
<evidence type="ECO:0000313" key="2">
    <source>
        <dbReference type="EMBL" id="CAD7695197.1"/>
    </source>
</evidence>
<dbReference type="Pfam" id="PF01789">
    <property type="entry name" value="PsbP"/>
    <property type="match status" value="1"/>
</dbReference>
<reference evidence="2" key="1">
    <citation type="submission" date="2020-12" db="EMBL/GenBank/DDBJ databases">
        <authorList>
            <person name="Iha C."/>
        </authorList>
    </citation>
    <scope>NUCLEOTIDE SEQUENCE</scope>
</reference>
<dbReference type="PANTHER" id="PTHR31407:SF15">
    <property type="entry name" value="PSBP DOMAIN-CONTAINING PROTEIN 1, CHLOROPLASTIC"/>
    <property type="match status" value="1"/>
</dbReference>
<dbReference type="GO" id="GO:0005509">
    <property type="term" value="F:calcium ion binding"/>
    <property type="evidence" value="ECO:0007669"/>
    <property type="project" value="InterPro"/>
</dbReference>
<dbReference type="PANTHER" id="PTHR31407">
    <property type="match status" value="1"/>
</dbReference>
<dbReference type="GO" id="GO:0009654">
    <property type="term" value="C:photosystem II oxygen evolving complex"/>
    <property type="evidence" value="ECO:0007669"/>
    <property type="project" value="InterPro"/>
</dbReference>
<dbReference type="GO" id="GO:0015979">
    <property type="term" value="P:photosynthesis"/>
    <property type="evidence" value="ECO:0007669"/>
    <property type="project" value="InterPro"/>
</dbReference>
<dbReference type="AlphaFoldDB" id="A0A8S1IL98"/>
<keyword evidence="3" id="KW-1185">Reference proteome</keyword>